<comment type="caution">
    <text evidence="1">The sequence shown here is derived from an EMBL/GenBank/DDBJ whole genome shotgun (WGS) entry which is preliminary data.</text>
</comment>
<dbReference type="Proteomes" id="UP000317421">
    <property type="component" value="Unassembled WGS sequence"/>
</dbReference>
<protein>
    <submittedName>
        <fullName evidence="1">Bacterial type II secretion system protein G</fullName>
    </submittedName>
</protein>
<evidence type="ECO:0000313" key="2">
    <source>
        <dbReference type="Proteomes" id="UP000317421"/>
    </source>
</evidence>
<reference evidence="1 2" key="1">
    <citation type="submission" date="2019-02" db="EMBL/GenBank/DDBJ databases">
        <title>Deep-cultivation of Planctomycetes and their phenomic and genomic characterization uncovers novel biology.</title>
        <authorList>
            <person name="Wiegand S."/>
            <person name="Jogler M."/>
            <person name="Boedeker C."/>
            <person name="Pinto D."/>
            <person name="Vollmers J."/>
            <person name="Rivas-Marin E."/>
            <person name="Kohn T."/>
            <person name="Peeters S.H."/>
            <person name="Heuer A."/>
            <person name="Rast P."/>
            <person name="Oberbeckmann S."/>
            <person name="Bunk B."/>
            <person name="Jeske O."/>
            <person name="Meyerdierks A."/>
            <person name="Storesund J.E."/>
            <person name="Kallscheuer N."/>
            <person name="Luecker S."/>
            <person name="Lage O.M."/>
            <person name="Pohl T."/>
            <person name="Merkel B.J."/>
            <person name="Hornburger P."/>
            <person name="Mueller R.-W."/>
            <person name="Bruemmer F."/>
            <person name="Labrenz M."/>
            <person name="Spormann A.M."/>
            <person name="Op Den Camp H."/>
            <person name="Overmann J."/>
            <person name="Amann R."/>
            <person name="Jetten M.S.M."/>
            <person name="Mascher T."/>
            <person name="Medema M.H."/>
            <person name="Devos D.P."/>
            <person name="Kaster A.-K."/>
            <person name="Ovreas L."/>
            <person name="Rohde M."/>
            <person name="Galperin M.Y."/>
            <person name="Jogler C."/>
        </authorList>
    </citation>
    <scope>NUCLEOTIDE SEQUENCE [LARGE SCALE GENOMIC DNA]</scope>
    <source>
        <strain evidence="1 2">Pla108</strain>
    </source>
</reference>
<evidence type="ECO:0000313" key="1">
    <source>
        <dbReference type="EMBL" id="TWT96616.1"/>
    </source>
</evidence>
<gene>
    <name evidence="1" type="ORF">Pla108_23850</name>
</gene>
<proteinExistence type="predicted"/>
<accession>A0A5C6AB07</accession>
<dbReference type="AlphaFoldDB" id="A0A5C6AB07"/>
<dbReference type="Gene3D" id="3.30.700.10">
    <property type="entry name" value="Glycoprotein, Type 4 Pilin"/>
    <property type="match status" value="1"/>
</dbReference>
<name>A0A5C6AB07_9BACT</name>
<dbReference type="InterPro" id="IPR045584">
    <property type="entry name" value="Pilin-like"/>
</dbReference>
<keyword evidence="2" id="KW-1185">Reference proteome</keyword>
<dbReference type="SUPFAM" id="SSF54523">
    <property type="entry name" value="Pili subunits"/>
    <property type="match status" value="1"/>
</dbReference>
<organism evidence="1 2">
    <name type="scientific">Botrimarina colliarenosi</name>
    <dbReference type="NCBI Taxonomy" id="2528001"/>
    <lineage>
        <taxon>Bacteria</taxon>
        <taxon>Pseudomonadati</taxon>
        <taxon>Planctomycetota</taxon>
        <taxon>Planctomycetia</taxon>
        <taxon>Pirellulales</taxon>
        <taxon>Lacipirellulaceae</taxon>
        <taxon>Botrimarina</taxon>
    </lineage>
</organism>
<dbReference type="EMBL" id="SJPR01000003">
    <property type="protein sequence ID" value="TWT96616.1"/>
    <property type="molecule type" value="Genomic_DNA"/>
</dbReference>
<sequence length="553" mass="61051">MNHQSAGWRWSLLGVLWWGLKRLLVAVVVIVAVANVWAWADPPEPLRISAETTLITEPIAEDGLPDFAGALLDRLGRGVKPEDNGAIEFWQAIGPGEFDPELHALLFSAIGCAAPDPDLAMTPIRSGQSLANVVAWLSESRPDLDPKQINIQSEQLLHFARKRHGAVEAIPPLVSWFQENAKQLELFHDSASKPFFYSPPPNLLTVPPAPLVEALLPAEQGVREPAFGLATRAAWHIGMAEYNAAWRDLNTILVFGERFTSEPLITPQLVGVAIRAIAFEELNLLVDHCDDDVLLRQVIDRLNSLGDPDWIADAHGFGEPLTLIDNVVCSMYSTRPATELDLSKDRKAIEPNLLLGEIRRWQVRAARIANMPDRRSRRLAADAFERSLDEMADGLSSWTLLTTAFSRAAVNRSVARIHVALLTPAVVASFSAEDRSCAQQRLTLLIAALKLHQLQHGEYPETLDALTPEPLAEIPLDPFTNEPFRYERRDEGFAIWSLGHNGVDDGGSDRSGEFVAGDYAPIDWTGERPKPDGPDDVVVRLPVPRLELPGVVR</sequence>